<dbReference type="Gene3D" id="3.20.20.450">
    <property type="entry name" value="EAL domain"/>
    <property type="match status" value="1"/>
</dbReference>
<dbReference type="InterPro" id="IPR001633">
    <property type="entry name" value="EAL_dom"/>
</dbReference>
<evidence type="ECO:0000313" key="4">
    <source>
        <dbReference type="Proteomes" id="UP000659172"/>
    </source>
</evidence>
<dbReference type="EMBL" id="JABXYK010000017">
    <property type="protein sequence ID" value="NVP57843.1"/>
    <property type="molecule type" value="Genomic_DNA"/>
</dbReference>
<organism evidence="3 4">
    <name type="scientific">Mycoplana rhizolycopersici</name>
    <dbReference type="NCBI Taxonomy" id="2746702"/>
    <lineage>
        <taxon>Bacteria</taxon>
        <taxon>Pseudomonadati</taxon>
        <taxon>Pseudomonadota</taxon>
        <taxon>Alphaproteobacteria</taxon>
        <taxon>Hyphomicrobiales</taxon>
        <taxon>Rhizobiaceae</taxon>
        <taxon>Mycoplana</taxon>
    </lineage>
</organism>
<dbReference type="PANTHER" id="PTHR33121">
    <property type="entry name" value="CYCLIC DI-GMP PHOSPHODIESTERASE PDEF"/>
    <property type="match status" value="1"/>
</dbReference>
<dbReference type="PANTHER" id="PTHR33121:SF76">
    <property type="entry name" value="SIGNALING PROTEIN"/>
    <property type="match status" value="1"/>
</dbReference>
<sequence>MTERSIFANLNRDADGIATACYGPYTLKSAFQPILRETSEGIFSLEAIEGLVRVECDGALVSPADFFALVPQDDRPMVDSLCRSLHILNAGHLSRPDAVLLVNSQPGLFQSAHAIRQEVDRMRLAAYEAALPSSSIACEIRDLPDDETDAAADLSGQLHDAGFLVAIDEYAAGDGDLARLARLAPDLLKFDPIWLQRFGRQPTAAALLRVIVAQLEREGIRPIVANIEEAWQMELCREIGMPLMQGYLLARPQLAPTSFGLDFPDPDDLAVYGAASPPNDAIAPTRSRRTFGRRTG</sequence>
<protein>
    <submittedName>
        <fullName evidence="3">EAL domain-containing protein</fullName>
    </submittedName>
</protein>
<dbReference type="PROSITE" id="PS50883">
    <property type="entry name" value="EAL"/>
    <property type="match status" value="1"/>
</dbReference>
<evidence type="ECO:0000256" key="1">
    <source>
        <dbReference type="SAM" id="MobiDB-lite"/>
    </source>
</evidence>
<comment type="caution">
    <text evidence="3">The sequence shown here is derived from an EMBL/GenBank/DDBJ whole genome shotgun (WGS) entry which is preliminary data.</text>
</comment>
<keyword evidence="4" id="KW-1185">Reference proteome</keyword>
<feature type="region of interest" description="Disordered" evidence="1">
    <location>
        <begin position="274"/>
        <end position="296"/>
    </location>
</feature>
<evidence type="ECO:0000259" key="2">
    <source>
        <dbReference type="PROSITE" id="PS50883"/>
    </source>
</evidence>
<gene>
    <name evidence="3" type="ORF">HV823_21585</name>
</gene>
<name>A0ABX2QML7_9HYPH</name>
<dbReference type="InterPro" id="IPR050706">
    <property type="entry name" value="Cyclic-di-GMP_PDE-like"/>
</dbReference>
<feature type="compositionally biased region" description="Basic residues" evidence="1">
    <location>
        <begin position="286"/>
        <end position="296"/>
    </location>
</feature>
<dbReference type="Proteomes" id="UP000659172">
    <property type="component" value="Unassembled WGS sequence"/>
</dbReference>
<proteinExistence type="predicted"/>
<dbReference type="CDD" id="cd01948">
    <property type="entry name" value="EAL"/>
    <property type="match status" value="1"/>
</dbReference>
<dbReference type="InterPro" id="IPR035919">
    <property type="entry name" value="EAL_sf"/>
</dbReference>
<dbReference type="Pfam" id="PF00563">
    <property type="entry name" value="EAL"/>
    <property type="match status" value="1"/>
</dbReference>
<feature type="domain" description="EAL" evidence="2">
    <location>
        <begin position="10"/>
        <end position="266"/>
    </location>
</feature>
<dbReference type="RefSeq" id="WP_176951768.1">
    <property type="nucleotide sequence ID" value="NZ_JABXYK010000017.1"/>
</dbReference>
<accession>A0ABX2QML7</accession>
<evidence type="ECO:0000313" key="3">
    <source>
        <dbReference type="EMBL" id="NVP57843.1"/>
    </source>
</evidence>
<reference evidence="3 4" key="1">
    <citation type="submission" date="2020-06" db="EMBL/GenBank/DDBJ databases">
        <title>Rhizobium sp.nov. isolated from the tomato plant.</title>
        <authorList>
            <person name="Thin K.K."/>
            <person name="Zhang X."/>
            <person name="He S."/>
        </authorList>
    </citation>
    <scope>NUCLEOTIDE SEQUENCE [LARGE SCALE GENOMIC DNA]</scope>
    <source>
        <strain evidence="3 4">DBTS2</strain>
    </source>
</reference>
<dbReference type="SUPFAM" id="SSF141868">
    <property type="entry name" value="EAL domain-like"/>
    <property type="match status" value="1"/>
</dbReference>
<dbReference type="SMART" id="SM00052">
    <property type="entry name" value="EAL"/>
    <property type="match status" value="1"/>
</dbReference>